<feature type="region of interest" description="Disordered" evidence="1">
    <location>
        <begin position="20"/>
        <end position="40"/>
    </location>
</feature>
<dbReference type="AlphaFoldDB" id="A0AA39QM64"/>
<evidence type="ECO:0000256" key="1">
    <source>
        <dbReference type="SAM" id="MobiDB-lite"/>
    </source>
</evidence>
<gene>
    <name evidence="2" type="ORF">EDD18DRAFT_1344317</name>
</gene>
<dbReference type="Proteomes" id="UP001175228">
    <property type="component" value="Unassembled WGS sequence"/>
</dbReference>
<keyword evidence="3" id="KW-1185">Reference proteome</keyword>
<evidence type="ECO:0000313" key="3">
    <source>
        <dbReference type="Proteomes" id="UP001175228"/>
    </source>
</evidence>
<protein>
    <submittedName>
        <fullName evidence="2">Uncharacterized protein</fullName>
    </submittedName>
</protein>
<comment type="caution">
    <text evidence="2">The sequence shown here is derived from an EMBL/GenBank/DDBJ whole genome shotgun (WGS) entry which is preliminary data.</text>
</comment>
<feature type="compositionally biased region" description="Low complexity" evidence="1">
    <location>
        <begin position="26"/>
        <end position="36"/>
    </location>
</feature>
<evidence type="ECO:0000313" key="2">
    <source>
        <dbReference type="EMBL" id="KAK0505495.1"/>
    </source>
</evidence>
<reference evidence="2" key="1">
    <citation type="submission" date="2023-06" db="EMBL/GenBank/DDBJ databases">
        <authorList>
            <consortium name="Lawrence Berkeley National Laboratory"/>
            <person name="Ahrendt S."/>
            <person name="Sahu N."/>
            <person name="Indic B."/>
            <person name="Wong-Bajracharya J."/>
            <person name="Merenyi Z."/>
            <person name="Ke H.-M."/>
            <person name="Monk M."/>
            <person name="Kocsube S."/>
            <person name="Drula E."/>
            <person name="Lipzen A."/>
            <person name="Balint B."/>
            <person name="Henrissat B."/>
            <person name="Andreopoulos B."/>
            <person name="Martin F.M."/>
            <person name="Harder C.B."/>
            <person name="Rigling D."/>
            <person name="Ford K.L."/>
            <person name="Foster G.D."/>
            <person name="Pangilinan J."/>
            <person name="Papanicolaou A."/>
            <person name="Barry K."/>
            <person name="LaButti K."/>
            <person name="Viragh M."/>
            <person name="Koriabine M."/>
            <person name="Yan M."/>
            <person name="Riley R."/>
            <person name="Champramary S."/>
            <person name="Plett K.L."/>
            <person name="Tsai I.J."/>
            <person name="Slot J."/>
            <person name="Sipos G."/>
            <person name="Plett J."/>
            <person name="Nagy L.G."/>
            <person name="Grigoriev I.V."/>
        </authorList>
    </citation>
    <scope>NUCLEOTIDE SEQUENCE</scope>
    <source>
        <strain evidence="2">HWK02</strain>
    </source>
</reference>
<sequence>MADSPMLDILTSEGAAVVDADGNQHPSSSSSVAVPSQAMPDDAQQPLLSAHRPPFLPVWDLHQPFVPSNTEYSFFPDTQKMDPMLPGVKLFRHLVIASVPEVPTSACLPLEKVHQCAFIPMVSSFLTYDSQRANDSLYPTGHLESDDSPSVCVHLMSSTLEFHVNPQMPTSKVQLVEESEQTAACQIAKVQAEVDELRVSPDAEKQRTSRADHAKLVEELANLTRTFDDIVASRIALCIVDDHRIQDAKELAQTKMSDASACCQSVSDQLSHQQEQQQQVIADAVTCQIEEDSGARLTQIHSQLLPLHSHLKELQEGLDASVERKLQEHFEREQLTWHRNCASLVNAM</sequence>
<accession>A0AA39QM64</accession>
<proteinExistence type="predicted"/>
<name>A0AA39QM64_9AGAR</name>
<dbReference type="EMBL" id="JAUEPU010000002">
    <property type="protein sequence ID" value="KAK0505495.1"/>
    <property type="molecule type" value="Genomic_DNA"/>
</dbReference>
<organism evidence="2 3">
    <name type="scientific">Armillaria luteobubalina</name>
    <dbReference type="NCBI Taxonomy" id="153913"/>
    <lineage>
        <taxon>Eukaryota</taxon>
        <taxon>Fungi</taxon>
        <taxon>Dikarya</taxon>
        <taxon>Basidiomycota</taxon>
        <taxon>Agaricomycotina</taxon>
        <taxon>Agaricomycetes</taxon>
        <taxon>Agaricomycetidae</taxon>
        <taxon>Agaricales</taxon>
        <taxon>Marasmiineae</taxon>
        <taxon>Physalacriaceae</taxon>
        <taxon>Armillaria</taxon>
    </lineage>
</organism>